<dbReference type="AlphaFoldDB" id="A0A2K8T5W4"/>
<dbReference type="Gene3D" id="1.10.4030.10">
    <property type="entry name" value="Porin chaperone SurA, peptide-binding domain"/>
    <property type="match status" value="1"/>
</dbReference>
<dbReference type="GO" id="GO:0003755">
    <property type="term" value="F:peptidyl-prolyl cis-trans isomerase activity"/>
    <property type="evidence" value="ECO:0007669"/>
    <property type="project" value="UniProtKB-KW"/>
</dbReference>
<dbReference type="PANTHER" id="PTHR47245:SF1">
    <property type="entry name" value="FOLDASE PROTEIN PRSA"/>
    <property type="match status" value="1"/>
</dbReference>
<evidence type="ECO:0000256" key="2">
    <source>
        <dbReference type="ARBA" id="ARBA00013194"/>
    </source>
</evidence>
<dbReference type="SUPFAM" id="SSF54534">
    <property type="entry name" value="FKBP-like"/>
    <property type="match status" value="1"/>
</dbReference>
<keyword evidence="5 6" id="KW-0413">Isomerase</keyword>
<dbReference type="InterPro" id="IPR050245">
    <property type="entry name" value="PrsA_foldase"/>
</dbReference>
<dbReference type="PROSITE" id="PS50198">
    <property type="entry name" value="PPIC_PPIASE_2"/>
    <property type="match status" value="1"/>
</dbReference>
<dbReference type="OrthoDB" id="530022at2"/>
<accession>A0A2K8T5W4</accession>
<keyword evidence="9" id="KW-1185">Reference proteome</keyword>
<name>A0A2K8T5W4_9NOSO</name>
<evidence type="ECO:0000256" key="4">
    <source>
        <dbReference type="ARBA" id="ARBA00023110"/>
    </source>
</evidence>
<evidence type="ECO:0000256" key="1">
    <source>
        <dbReference type="ARBA" id="ARBA00000971"/>
    </source>
</evidence>
<dbReference type="Gene3D" id="3.10.50.40">
    <property type="match status" value="1"/>
</dbReference>
<gene>
    <name evidence="8" type="ORF">COO91_08553</name>
</gene>
<evidence type="ECO:0000259" key="7">
    <source>
        <dbReference type="PROSITE" id="PS50198"/>
    </source>
</evidence>
<protein>
    <recommendedName>
        <fullName evidence="2">peptidylprolyl isomerase</fullName>
        <ecNumber evidence="2">5.2.1.8</ecNumber>
    </recommendedName>
</protein>
<organism evidence="8 9">
    <name type="scientific">Nostoc flagelliforme CCNUN1</name>
    <dbReference type="NCBI Taxonomy" id="2038116"/>
    <lineage>
        <taxon>Bacteria</taxon>
        <taxon>Bacillati</taxon>
        <taxon>Cyanobacteriota</taxon>
        <taxon>Cyanophyceae</taxon>
        <taxon>Nostocales</taxon>
        <taxon>Nostocaceae</taxon>
        <taxon>Nostoc</taxon>
    </lineage>
</organism>
<evidence type="ECO:0000256" key="5">
    <source>
        <dbReference type="ARBA" id="ARBA00023235"/>
    </source>
</evidence>
<reference evidence="8 9" key="1">
    <citation type="submission" date="2017-11" db="EMBL/GenBank/DDBJ databases">
        <title>Complete genome of a free-living desiccation-tolerant cyanobacterium and its photosynthetic adaptation to extreme terrestrial habitat.</title>
        <authorList>
            <person name="Shang J."/>
        </authorList>
    </citation>
    <scope>NUCLEOTIDE SEQUENCE [LARGE SCALE GENOMIC DNA]</scope>
    <source>
        <strain evidence="8 9">CCNUN1</strain>
    </source>
</reference>
<keyword evidence="4 6" id="KW-0697">Rotamase</keyword>
<keyword evidence="3" id="KW-0732">Signal</keyword>
<dbReference type="EMBL" id="CP024785">
    <property type="protein sequence ID" value="AUB42425.1"/>
    <property type="molecule type" value="Genomic_DNA"/>
</dbReference>
<dbReference type="InterPro" id="IPR046357">
    <property type="entry name" value="PPIase_dom_sf"/>
</dbReference>
<sequence>MSNILNISQEDIIHKLKLSCQIPGVLEAVATEKIIAKAALEAEITVTPEEIQEEADRIRFEQKLVKAADTWAWLKKYHLSLDDFETSIQINILSRKLAHFLFANKVEHFFYQHKLNYIAAVTYEVILEDRDLALELFYALQEGEISFTEIARCYILNPELRRAGGYQGIRHRRDFRPEIATTVFAANPPQVIKPITTQKGVYLIWVEEIIQPQLDEQMRFQIQQELFFDWLKRQIEQLEIVVQLGSDISRSA</sequence>
<evidence type="ECO:0000313" key="8">
    <source>
        <dbReference type="EMBL" id="AUB42425.1"/>
    </source>
</evidence>
<feature type="domain" description="PpiC" evidence="7">
    <location>
        <begin position="105"/>
        <end position="208"/>
    </location>
</feature>
<dbReference type="PANTHER" id="PTHR47245">
    <property type="entry name" value="PEPTIDYLPROLYL ISOMERASE"/>
    <property type="match status" value="1"/>
</dbReference>
<dbReference type="EC" id="5.2.1.8" evidence="2"/>
<dbReference type="InterPro" id="IPR000297">
    <property type="entry name" value="PPIase_PpiC"/>
</dbReference>
<dbReference type="KEGG" id="nfl:COO91_08553"/>
<dbReference type="RefSeq" id="WP_100902454.1">
    <property type="nucleotide sequence ID" value="NZ_CAWNNC010000001.1"/>
</dbReference>
<dbReference type="Proteomes" id="UP000232003">
    <property type="component" value="Chromosome"/>
</dbReference>
<evidence type="ECO:0000256" key="6">
    <source>
        <dbReference type="PROSITE-ProRule" id="PRU00278"/>
    </source>
</evidence>
<evidence type="ECO:0000256" key="3">
    <source>
        <dbReference type="ARBA" id="ARBA00022729"/>
    </source>
</evidence>
<evidence type="ECO:0000313" key="9">
    <source>
        <dbReference type="Proteomes" id="UP000232003"/>
    </source>
</evidence>
<proteinExistence type="predicted"/>
<comment type="catalytic activity">
    <reaction evidence="1">
        <text>[protein]-peptidylproline (omega=180) = [protein]-peptidylproline (omega=0)</text>
        <dbReference type="Rhea" id="RHEA:16237"/>
        <dbReference type="Rhea" id="RHEA-COMP:10747"/>
        <dbReference type="Rhea" id="RHEA-COMP:10748"/>
        <dbReference type="ChEBI" id="CHEBI:83833"/>
        <dbReference type="ChEBI" id="CHEBI:83834"/>
        <dbReference type="EC" id="5.2.1.8"/>
    </reaction>
</comment>
<dbReference type="Pfam" id="PF00639">
    <property type="entry name" value="Rotamase"/>
    <property type="match status" value="1"/>
</dbReference>